<reference evidence="2 3" key="1">
    <citation type="submission" date="2019-12" db="EMBL/GenBank/DDBJ databases">
        <title>Whole-genome analyses of novel actinobacteria.</title>
        <authorList>
            <person name="Sahin N."/>
            <person name="Saygin H."/>
        </authorList>
    </citation>
    <scope>NUCLEOTIDE SEQUENCE [LARGE SCALE GENOMIC DNA]</scope>
    <source>
        <strain evidence="2 3">KC615</strain>
    </source>
</reference>
<comment type="caution">
    <text evidence="2">The sequence shown here is derived from an EMBL/GenBank/DDBJ whole genome shotgun (WGS) entry which is preliminary data.</text>
</comment>
<organism evidence="2 3">
    <name type="scientific">Shimazuella alba</name>
    <dbReference type="NCBI Taxonomy" id="2690964"/>
    <lineage>
        <taxon>Bacteria</taxon>
        <taxon>Bacillati</taxon>
        <taxon>Bacillota</taxon>
        <taxon>Bacilli</taxon>
        <taxon>Bacillales</taxon>
        <taxon>Thermoactinomycetaceae</taxon>
        <taxon>Shimazuella</taxon>
    </lineage>
</organism>
<dbReference type="InterPro" id="IPR011256">
    <property type="entry name" value="Reg_factor_effector_dom_sf"/>
</dbReference>
<dbReference type="Proteomes" id="UP000430692">
    <property type="component" value="Unassembled WGS sequence"/>
</dbReference>
<keyword evidence="3" id="KW-1185">Reference proteome</keyword>
<gene>
    <name evidence="2" type="ORF">GSM42_14585</name>
</gene>
<sequence length="125" mass="14727">MKDTAPIYKNGVFVPGIDQTTYKNMQTYFKQVSMEQVDEILYIAVDHAVAECPNSFIELIIAKQQWAVFVLSSTSQREFYNTWYYLFSVWFLTNRYELVENAQFSRVIKADALYELWIPVARIKS</sequence>
<protein>
    <recommendedName>
        <fullName evidence="1">Integron-associated effector binding protein domain-containing protein</fullName>
    </recommendedName>
</protein>
<dbReference type="SUPFAM" id="SSF55136">
    <property type="entry name" value="Probable bacterial effector-binding domain"/>
    <property type="match status" value="1"/>
</dbReference>
<evidence type="ECO:0000313" key="3">
    <source>
        <dbReference type="Proteomes" id="UP000430692"/>
    </source>
</evidence>
<dbReference type="Gene3D" id="3.20.80.10">
    <property type="entry name" value="Regulatory factor, effector binding domain"/>
    <property type="match status" value="1"/>
</dbReference>
<evidence type="ECO:0000313" key="2">
    <source>
        <dbReference type="EMBL" id="MXQ54922.1"/>
    </source>
</evidence>
<dbReference type="EMBL" id="WUUL01000010">
    <property type="protein sequence ID" value="MXQ54922.1"/>
    <property type="molecule type" value="Genomic_DNA"/>
</dbReference>
<dbReference type="RefSeq" id="WP_160802275.1">
    <property type="nucleotide sequence ID" value="NZ_WUUL01000010.1"/>
</dbReference>
<dbReference type="AlphaFoldDB" id="A0A6I4W3P4"/>
<dbReference type="Pfam" id="PF14526">
    <property type="entry name" value="Cass2"/>
    <property type="match status" value="1"/>
</dbReference>
<dbReference type="InterPro" id="IPR029441">
    <property type="entry name" value="Cass2"/>
</dbReference>
<feature type="domain" description="Integron-associated effector binding protein" evidence="1">
    <location>
        <begin position="38"/>
        <end position="120"/>
    </location>
</feature>
<proteinExistence type="predicted"/>
<evidence type="ECO:0000259" key="1">
    <source>
        <dbReference type="Pfam" id="PF14526"/>
    </source>
</evidence>
<accession>A0A6I4W3P4</accession>
<name>A0A6I4W3P4_9BACL</name>